<evidence type="ECO:0000313" key="2">
    <source>
        <dbReference type="EMBL" id="GAA3222900.1"/>
    </source>
</evidence>
<dbReference type="SUPFAM" id="SSF101898">
    <property type="entry name" value="NHL repeat"/>
    <property type="match status" value="1"/>
</dbReference>
<sequence length="339" mass="35848">MAGVTGASGAVEKPKAKPRWKDFGGARPVRAGALNQVEFVSSRLGWAAGSEGNGYALALWRFEGGKWTRVKNPWSFAPAAMAAAGPKKAWITGVDLRSSIALFYNGKSWKRTAFPGPGLPVDLAAAPDGTAVSVAGDPFNGRFAVHTWKNGRWARANVPLPPGAVVSTVAAGSRKDVWIGGTQPAGNGLFGSLLLHWNGRAWRQIPIAGTSDKARGINKIVIDAPGRMWALRGSTETTLVRWNGKRVSEAPLPNKGGALTLATDGAGGVWLLPYSSSKATAAPYLHWTKGRWAAPAWGPRRTGVPGLGDIERVPGTRILVSVGGLALNKRKVPLVEIYR</sequence>
<organism evidence="2 3">
    <name type="scientific">Actinocorallia longicatena</name>
    <dbReference type="NCBI Taxonomy" id="111803"/>
    <lineage>
        <taxon>Bacteria</taxon>
        <taxon>Bacillati</taxon>
        <taxon>Actinomycetota</taxon>
        <taxon>Actinomycetes</taxon>
        <taxon>Streptosporangiales</taxon>
        <taxon>Thermomonosporaceae</taxon>
        <taxon>Actinocorallia</taxon>
    </lineage>
</organism>
<dbReference type="EMBL" id="BAAAUV010000013">
    <property type="protein sequence ID" value="GAA3222900.1"/>
    <property type="molecule type" value="Genomic_DNA"/>
</dbReference>
<keyword evidence="3" id="KW-1185">Reference proteome</keyword>
<comment type="caution">
    <text evidence="2">The sequence shown here is derived from an EMBL/GenBank/DDBJ whole genome shotgun (WGS) entry which is preliminary data.</text>
</comment>
<accession>A0ABP6QF18</accession>
<evidence type="ECO:0000256" key="1">
    <source>
        <dbReference type="SAM" id="MobiDB-lite"/>
    </source>
</evidence>
<feature type="region of interest" description="Disordered" evidence="1">
    <location>
        <begin position="1"/>
        <end position="22"/>
    </location>
</feature>
<gene>
    <name evidence="2" type="ORF">GCM10010468_49000</name>
</gene>
<protein>
    <submittedName>
        <fullName evidence="2">Uncharacterized protein</fullName>
    </submittedName>
</protein>
<reference evidence="3" key="1">
    <citation type="journal article" date="2019" name="Int. J. Syst. Evol. Microbiol.">
        <title>The Global Catalogue of Microorganisms (GCM) 10K type strain sequencing project: providing services to taxonomists for standard genome sequencing and annotation.</title>
        <authorList>
            <consortium name="The Broad Institute Genomics Platform"/>
            <consortium name="The Broad Institute Genome Sequencing Center for Infectious Disease"/>
            <person name="Wu L."/>
            <person name="Ma J."/>
        </authorList>
    </citation>
    <scope>NUCLEOTIDE SEQUENCE [LARGE SCALE GENOMIC DNA]</scope>
    <source>
        <strain evidence="3">JCM 9377</strain>
    </source>
</reference>
<name>A0ABP6QF18_9ACTN</name>
<evidence type="ECO:0000313" key="3">
    <source>
        <dbReference type="Proteomes" id="UP001501237"/>
    </source>
</evidence>
<proteinExistence type="predicted"/>
<dbReference type="Proteomes" id="UP001501237">
    <property type="component" value="Unassembled WGS sequence"/>
</dbReference>
<feature type="compositionally biased region" description="Basic and acidic residues" evidence="1">
    <location>
        <begin position="12"/>
        <end position="22"/>
    </location>
</feature>